<dbReference type="RefSeq" id="WP_257858363.1">
    <property type="nucleotide sequence ID" value="NZ_CP102516.1"/>
</dbReference>
<evidence type="ECO:0000313" key="6">
    <source>
        <dbReference type="EMBL" id="UUY52641.1"/>
    </source>
</evidence>
<proteinExistence type="predicted"/>
<keyword evidence="7" id="KW-1185">Reference proteome</keyword>
<evidence type="ECO:0000313" key="7">
    <source>
        <dbReference type="Proteomes" id="UP001057738"/>
    </source>
</evidence>
<dbReference type="GeneID" id="95578929"/>
<dbReference type="Proteomes" id="UP001057738">
    <property type="component" value="Plasmid psa3239"/>
</dbReference>
<accession>A0ABY5Q858</accession>
<keyword evidence="4" id="KW-0472">Membrane</keyword>
<organism evidence="6 7">
    <name type="scientific">Streptomyces yangpuensis</name>
    <dbReference type="NCBI Taxonomy" id="1648182"/>
    <lineage>
        <taxon>Bacteria</taxon>
        <taxon>Bacillati</taxon>
        <taxon>Actinomycetota</taxon>
        <taxon>Actinomycetes</taxon>
        <taxon>Kitasatosporales</taxon>
        <taxon>Streptomycetaceae</taxon>
        <taxon>Streptomyces</taxon>
    </lineage>
</organism>
<dbReference type="EMBL" id="CP102516">
    <property type="protein sequence ID" value="UUY52641.1"/>
    <property type="molecule type" value="Genomic_DNA"/>
</dbReference>
<keyword evidence="6" id="KW-0614">Plasmid</keyword>
<comment type="subcellular location">
    <subcellularLocation>
        <location evidence="1">Golgi apparatus membrane</location>
        <topology evidence="1">Peripheral membrane protein</topology>
        <orientation evidence="1">Cytoplasmic side</orientation>
    </subcellularLocation>
</comment>
<evidence type="ECO:0000256" key="1">
    <source>
        <dbReference type="ARBA" id="ARBA00004255"/>
    </source>
</evidence>
<evidence type="ECO:0000256" key="2">
    <source>
        <dbReference type="ARBA" id="ARBA00023034"/>
    </source>
</evidence>
<evidence type="ECO:0000256" key="3">
    <source>
        <dbReference type="ARBA" id="ARBA00023121"/>
    </source>
</evidence>
<name>A0ABY5Q858_9ACTN</name>
<keyword evidence="2" id="KW-0333">Golgi apparatus</keyword>
<evidence type="ECO:0000256" key="4">
    <source>
        <dbReference type="ARBA" id="ARBA00023136"/>
    </source>
</evidence>
<dbReference type="InterPro" id="IPR038261">
    <property type="entry name" value="GPP34-like_sf"/>
</dbReference>
<geneLocation type="plasmid" evidence="6 7">
    <name>psa3239</name>
</geneLocation>
<protein>
    <submittedName>
        <fullName evidence="6">GPP34 family phosphoprotein</fullName>
    </submittedName>
</protein>
<gene>
    <name evidence="6" type="ORF">NRK68_35910</name>
</gene>
<dbReference type="Pfam" id="PF05719">
    <property type="entry name" value="GPP34"/>
    <property type="match status" value="1"/>
</dbReference>
<reference evidence="6" key="1">
    <citation type="submission" date="2022-08" db="EMBL/GenBank/DDBJ databases">
        <authorList>
            <person name="Tian L."/>
        </authorList>
    </citation>
    <scope>NUCLEOTIDE SEQUENCE</scope>
    <source>
        <strain evidence="6">CM253</strain>
        <plasmid evidence="6">psa3239</plasmid>
    </source>
</reference>
<dbReference type="InterPro" id="IPR008628">
    <property type="entry name" value="GPP34-like"/>
</dbReference>
<keyword evidence="3" id="KW-0446">Lipid-binding</keyword>
<dbReference type="Gene3D" id="1.10.3630.10">
    <property type="entry name" value="yeast vps74-n-term truncation variant domain like"/>
    <property type="match status" value="1"/>
</dbReference>
<sequence>MEGARQGLLEKGVIREERARRWGISPVNRYPEADGTAEEGVRAKPAAVTATPWSRRV</sequence>
<evidence type="ECO:0000256" key="5">
    <source>
        <dbReference type="SAM" id="MobiDB-lite"/>
    </source>
</evidence>
<feature type="region of interest" description="Disordered" evidence="5">
    <location>
        <begin position="27"/>
        <end position="57"/>
    </location>
</feature>